<dbReference type="RefSeq" id="WP_185389640.1">
    <property type="nucleotide sequence ID" value="NZ_JAARWN010000003.1"/>
</dbReference>
<dbReference type="Pfam" id="PF01381">
    <property type="entry name" value="HTH_3"/>
    <property type="match status" value="1"/>
</dbReference>
<dbReference type="PANTHER" id="PTHR46558:SF4">
    <property type="entry name" value="DNA-BIDING PHAGE PROTEIN"/>
    <property type="match status" value="1"/>
</dbReference>
<gene>
    <name evidence="3" type="ORF">HCA69_06165</name>
</gene>
<dbReference type="InterPro" id="IPR010982">
    <property type="entry name" value="Lambda_DNA-bd_dom_sf"/>
</dbReference>
<dbReference type="Gene3D" id="1.10.260.40">
    <property type="entry name" value="lambda repressor-like DNA-binding domains"/>
    <property type="match status" value="1"/>
</dbReference>
<dbReference type="CDD" id="cd00093">
    <property type="entry name" value="HTH_XRE"/>
    <property type="match status" value="1"/>
</dbReference>
<name>A0A7X0Y2T0_9LIST</name>
<accession>A0A7X0Y2T0</accession>
<comment type="caution">
    <text evidence="3">The sequence shown here is derived from an EMBL/GenBank/DDBJ whole genome shotgun (WGS) entry which is preliminary data.</text>
</comment>
<dbReference type="SMART" id="SM00530">
    <property type="entry name" value="HTH_XRE"/>
    <property type="match status" value="1"/>
</dbReference>
<sequence length="175" mass="20207">MALNFKNFSQNLKFLRKEKGYTQTKLGELTGVSKQTIISYEKGTTIPNGNILEALLSALEATPEELFGTANLRFASEKELLELYKKRADFNVKAGVLDEDEFRRLIDEELDLEGRGTLELFKLINYFYDMQIKEASKTLNYDLESYLDDIYFDLSVSEKDVTLEDIKKANLKKFE</sequence>
<protein>
    <submittedName>
        <fullName evidence="3">Helix-turn-helix transcriptional regulator</fullName>
    </submittedName>
</protein>
<keyword evidence="1" id="KW-0238">DNA-binding</keyword>
<evidence type="ECO:0000313" key="3">
    <source>
        <dbReference type="EMBL" id="MBC1935946.1"/>
    </source>
</evidence>
<organism evidence="3 4">
    <name type="scientific">Listeria grandensis</name>
    <dbReference type="NCBI Taxonomy" id="1494963"/>
    <lineage>
        <taxon>Bacteria</taxon>
        <taxon>Bacillati</taxon>
        <taxon>Bacillota</taxon>
        <taxon>Bacilli</taxon>
        <taxon>Bacillales</taxon>
        <taxon>Listeriaceae</taxon>
        <taxon>Listeria</taxon>
    </lineage>
</organism>
<dbReference type="PANTHER" id="PTHR46558">
    <property type="entry name" value="TRACRIPTIONAL REGULATORY PROTEIN-RELATED-RELATED"/>
    <property type="match status" value="1"/>
</dbReference>
<dbReference type="PROSITE" id="PS50943">
    <property type="entry name" value="HTH_CROC1"/>
    <property type="match status" value="1"/>
</dbReference>
<evidence type="ECO:0000313" key="4">
    <source>
        <dbReference type="Proteomes" id="UP000535908"/>
    </source>
</evidence>
<dbReference type="GO" id="GO:0003677">
    <property type="term" value="F:DNA binding"/>
    <property type="evidence" value="ECO:0007669"/>
    <property type="project" value="UniProtKB-KW"/>
</dbReference>
<dbReference type="InterPro" id="IPR001387">
    <property type="entry name" value="Cro/C1-type_HTH"/>
</dbReference>
<evidence type="ECO:0000259" key="2">
    <source>
        <dbReference type="PROSITE" id="PS50943"/>
    </source>
</evidence>
<dbReference type="Proteomes" id="UP000535908">
    <property type="component" value="Unassembled WGS sequence"/>
</dbReference>
<reference evidence="3 4" key="1">
    <citation type="submission" date="2020-03" db="EMBL/GenBank/DDBJ databases">
        <title>Soil Listeria distribution.</title>
        <authorList>
            <person name="Liao J."/>
            <person name="Wiedmann M."/>
        </authorList>
    </citation>
    <scope>NUCLEOTIDE SEQUENCE [LARGE SCALE GENOMIC DNA]</scope>
    <source>
        <strain evidence="3 4">FSL L7-0741</strain>
    </source>
</reference>
<dbReference type="EMBL" id="JAARWN010000003">
    <property type="protein sequence ID" value="MBC1935946.1"/>
    <property type="molecule type" value="Genomic_DNA"/>
</dbReference>
<dbReference type="SUPFAM" id="SSF47413">
    <property type="entry name" value="lambda repressor-like DNA-binding domains"/>
    <property type="match status" value="1"/>
</dbReference>
<evidence type="ECO:0000256" key="1">
    <source>
        <dbReference type="ARBA" id="ARBA00023125"/>
    </source>
</evidence>
<feature type="domain" description="HTH cro/C1-type" evidence="2">
    <location>
        <begin position="12"/>
        <end position="66"/>
    </location>
</feature>
<proteinExistence type="predicted"/>
<dbReference type="AlphaFoldDB" id="A0A7X0Y2T0"/>